<comment type="caution">
    <text evidence="2">The sequence shown here is derived from an EMBL/GenBank/DDBJ whole genome shotgun (WGS) entry which is preliminary data.</text>
</comment>
<dbReference type="EMBL" id="BNCP01000062">
    <property type="protein sequence ID" value="GIL91079.1"/>
    <property type="molecule type" value="Genomic_DNA"/>
</dbReference>
<dbReference type="Proteomes" id="UP000747110">
    <property type="component" value="Unassembled WGS sequence"/>
</dbReference>
<evidence type="ECO:0000256" key="1">
    <source>
        <dbReference type="SAM" id="Phobius"/>
    </source>
</evidence>
<keyword evidence="1" id="KW-1133">Transmembrane helix</keyword>
<reference evidence="2" key="1">
    <citation type="journal article" date="2021" name="Proc. Natl. Acad. Sci. U.S.A.">
        <title>Three genomes in the algal genus Volvox reveal the fate of a haploid sex-determining region after a transition to homothallism.</title>
        <authorList>
            <person name="Yamamoto K."/>
            <person name="Hamaji T."/>
            <person name="Kawai-Toyooka H."/>
            <person name="Matsuzaki R."/>
            <person name="Takahashi F."/>
            <person name="Nishimura Y."/>
            <person name="Kawachi M."/>
            <person name="Noguchi H."/>
            <person name="Minakuchi Y."/>
            <person name="Umen J.G."/>
            <person name="Toyoda A."/>
            <person name="Nozaki H."/>
        </authorList>
    </citation>
    <scope>NUCLEOTIDE SEQUENCE</scope>
    <source>
        <strain evidence="2">NIES-3786</strain>
    </source>
</reference>
<evidence type="ECO:0000313" key="3">
    <source>
        <dbReference type="Proteomes" id="UP000747110"/>
    </source>
</evidence>
<organism evidence="2 3">
    <name type="scientific">Volvox reticuliferus</name>
    <dbReference type="NCBI Taxonomy" id="1737510"/>
    <lineage>
        <taxon>Eukaryota</taxon>
        <taxon>Viridiplantae</taxon>
        <taxon>Chlorophyta</taxon>
        <taxon>core chlorophytes</taxon>
        <taxon>Chlorophyceae</taxon>
        <taxon>CS clade</taxon>
        <taxon>Chlamydomonadales</taxon>
        <taxon>Volvocaceae</taxon>
        <taxon>Volvox</taxon>
    </lineage>
</organism>
<keyword evidence="1" id="KW-0812">Transmembrane</keyword>
<name>A0A8J4D229_9CHLO</name>
<keyword evidence="1" id="KW-0472">Membrane</keyword>
<keyword evidence="3" id="KW-1185">Reference proteome</keyword>
<proteinExistence type="predicted"/>
<sequence>RRNENVSVVGVVGGLTMGLALAGAAARPPRRIEIESGIVNMNRGTGIGRAARIDWVQESGNDVTVIGTTTGVIGISAADAGKEGAEVDGIWWTPLFDRMESDGRHCSILVAR</sequence>
<feature type="non-terminal residue" evidence="2">
    <location>
        <position position="1"/>
    </location>
</feature>
<protein>
    <submittedName>
        <fullName evidence="2">Uncharacterized protein</fullName>
    </submittedName>
</protein>
<accession>A0A8J4D229</accession>
<evidence type="ECO:0000313" key="2">
    <source>
        <dbReference type="EMBL" id="GIL91079.1"/>
    </source>
</evidence>
<dbReference type="AlphaFoldDB" id="A0A8J4D229"/>
<feature type="transmembrane region" description="Helical" evidence="1">
    <location>
        <begin position="6"/>
        <end position="26"/>
    </location>
</feature>
<gene>
    <name evidence="2" type="ORF">Vretifemale_18762</name>
</gene>